<dbReference type="Pfam" id="PF13365">
    <property type="entry name" value="Trypsin_2"/>
    <property type="match status" value="1"/>
</dbReference>
<dbReference type="PANTHER" id="PTHR43019:SF23">
    <property type="entry name" value="PROTEASE DO-LIKE 5, CHLOROPLASTIC"/>
    <property type="match status" value="1"/>
</dbReference>
<gene>
    <name evidence="3" type="ORF">ACFFJD_11260</name>
</gene>
<feature type="compositionally biased region" description="Pro residues" evidence="1">
    <location>
        <begin position="347"/>
        <end position="414"/>
    </location>
</feature>
<keyword evidence="3" id="KW-0378">Hydrolase</keyword>
<name>A0ABV6H956_9ACTN</name>
<protein>
    <submittedName>
        <fullName evidence="3">Serine protease</fullName>
    </submittedName>
</protein>
<evidence type="ECO:0000313" key="4">
    <source>
        <dbReference type="Proteomes" id="UP001589783"/>
    </source>
</evidence>
<dbReference type="InterPro" id="IPR009003">
    <property type="entry name" value="Peptidase_S1_PA"/>
</dbReference>
<dbReference type="Proteomes" id="UP001589783">
    <property type="component" value="Unassembled WGS sequence"/>
</dbReference>
<keyword evidence="2" id="KW-1133">Transmembrane helix</keyword>
<comment type="caution">
    <text evidence="3">The sequence shown here is derived from an EMBL/GenBank/DDBJ whole genome shotgun (WGS) entry which is preliminary data.</text>
</comment>
<dbReference type="RefSeq" id="WP_382364105.1">
    <property type="nucleotide sequence ID" value="NZ_JBHLWV010000020.1"/>
</dbReference>
<keyword evidence="4" id="KW-1185">Reference proteome</keyword>
<accession>A0ABV6H956</accession>
<dbReference type="InterPro" id="IPR001940">
    <property type="entry name" value="Peptidase_S1C"/>
</dbReference>
<keyword evidence="2" id="KW-0472">Membrane</keyword>
<proteinExistence type="predicted"/>
<sequence length="441" mass="46727">MRPIPRTLALVTVAVLAFLPGGAGLARADGSESIASRVGPSLVFVQTEFTAGVDIPFDDGTRRLDDVTVTGNCTGYVVDAAGYIATAGHCVDPNDESILNSFRERAVATVARAQGRDEAWASRIYEQAVEQKWSVTTPDGEAGAATSVRLRQPTGPHQVFPEWTAVDVVAYQGFDEGDNALLKVAPPQGLRALVISDRAPEPGDEVVAIGFPGAVQSTNDSSAIAQPSYKNGTVSSRQTSDSGLVRTEISAVLGQGMSGGPTVDSAGAVVGTNSAGAALRDEKASFNFITDNIALRTYLESHDVRLAAAPEPADSTSPWVWIGPLIGAGVLALAGLGWWLLRRRRAPQPPPPPAAPLPPQQWQRPGPPPARPPQPPMTQPRPPQRSQPPPQARPQPPRPQPPRPQPPRPQPQRPPLAEQPTVLNQPRPNLRPGGPDQPPQR</sequence>
<dbReference type="PANTHER" id="PTHR43019">
    <property type="entry name" value="SERINE ENDOPROTEASE DEGS"/>
    <property type="match status" value="1"/>
</dbReference>
<feature type="transmembrane region" description="Helical" evidence="2">
    <location>
        <begin position="319"/>
        <end position="341"/>
    </location>
</feature>
<dbReference type="GO" id="GO:0008233">
    <property type="term" value="F:peptidase activity"/>
    <property type="evidence" value="ECO:0007669"/>
    <property type="project" value="UniProtKB-KW"/>
</dbReference>
<dbReference type="EMBL" id="JBHLWV010000020">
    <property type="protein sequence ID" value="MFC0315426.1"/>
    <property type="molecule type" value="Genomic_DNA"/>
</dbReference>
<dbReference type="Gene3D" id="2.40.10.10">
    <property type="entry name" value="Trypsin-like serine proteases"/>
    <property type="match status" value="2"/>
</dbReference>
<keyword evidence="3" id="KW-0645">Protease</keyword>
<evidence type="ECO:0000256" key="1">
    <source>
        <dbReference type="SAM" id="MobiDB-lite"/>
    </source>
</evidence>
<dbReference type="InterPro" id="IPR043504">
    <property type="entry name" value="Peptidase_S1_PA_chymotrypsin"/>
</dbReference>
<feature type="region of interest" description="Disordered" evidence="1">
    <location>
        <begin position="347"/>
        <end position="441"/>
    </location>
</feature>
<keyword evidence="2" id="KW-0812">Transmembrane</keyword>
<evidence type="ECO:0000313" key="3">
    <source>
        <dbReference type="EMBL" id="MFC0315426.1"/>
    </source>
</evidence>
<organism evidence="3 4">
    <name type="scientific">Gordonia phosphorivorans</name>
    <dbReference type="NCBI Taxonomy" id="1056982"/>
    <lineage>
        <taxon>Bacteria</taxon>
        <taxon>Bacillati</taxon>
        <taxon>Actinomycetota</taxon>
        <taxon>Actinomycetes</taxon>
        <taxon>Mycobacteriales</taxon>
        <taxon>Gordoniaceae</taxon>
        <taxon>Gordonia</taxon>
    </lineage>
</organism>
<dbReference type="GO" id="GO:0006508">
    <property type="term" value="P:proteolysis"/>
    <property type="evidence" value="ECO:0007669"/>
    <property type="project" value="UniProtKB-KW"/>
</dbReference>
<dbReference type="SUPFAM" id="SSF50494">
    <property type="entry name" value="Trypsin-like serine proteases"/>
    <property type="match status" value="1"/>
</dbReference>
<evidence type="ECO:0000256" key="2">
    <source>
        <dbReference type="SAM" id="Phobius"/>
    </source>
</evidence>
<reference evidence="3 4" key="1">
    <citation type="submission" date="2024-09" db="EMBL/GenBank/DDBJ databases">
        <authorList>
            <person name="Sun Q."/>
            <person name="Mori K."/>
        </authorList>
    </citation>
    <scope>NUCLEOTIDE SEQUENCE [LARGE SCALE GENOMIC DNA]</scope>
    <source>
        <strain evidence="3 4">CCM 7957</strain>
    </source>
</reference>
<dbReference type="PRINTS" id="PR00834">
    <property type="entry name" value="PROTEASES2C"/>
</dbReference>